<keyword evidence="5 6" id="KW-0472">Membrane</keyword>
<comment type="subcellular location">
    <subcellularLocation>
        <location evidence="1">Cell membrane</location>
        <topology evidence="1">Single-pass membrane protein</topology>
    </subcellularLocation>
</comment>
<keyword evidence="4 6" id="KW-1133">Transmembrane helix</keyword>
<evidence type="ECO:0000256" key="6">
    <source>
        <dbReference type="SAM" id="Phobius"/>
    </source>
</evidence>
<evidence type="ECO:0000256" key="4">
    <source>
        <dbReference type="ARBA" id="ARBA00022989"/>
    </source>
</evidence>
<evidence type="ECO:0000259" key="7">
    <source>
        <dbReference type="Pfam" id="PF04024"/>
    </source>
</evidence>
<feature type="domain" description="Phage shock protein PspC N-terminal" evidence="7">
    <location>
        <begin position="3"/>
        <end position="59"/>
    </location>
</feature>
<gene>
    <name evidence="8" type="ORF">GK047_04815</name>
</gene>
<keyword evidence="2" id="KW-1003">Cell membrane</keyword>
<evidence type="ECO:0000256" key="1">
    <source>
        <dbReference type="ARBA" id="ARBA00004162"/>
    </source>
</evidence>
<name>A0A6G3ZTH0_9BACL</name>
<dbReference type="InterPro" id="IPR007168">
    <property type="entry name" value="Phageshock_PspC_N"/>
</dbReference>
<dbReference type="RefSeq" id="WP_163941921.1">
    <property type="nucleotide sequence ID" value="NZ_JAAIKC010000001.1"/>
</dbReference>
<protein>
    <submittedName>
        <fullName evidence="8">PspC domain-containing protein</fullName>
    </submittedName>
</protein>
<dbReference type="InterPro" id="IPR052027">
    <property type="entry name" value="PspC"/>
</dbReference>
<dbReference type="Pfam" id="PF04024">
    <property type="entry name" value="PspC"/>
    <property type="match status" value="1"/>
</dbReference>
<evidence type="ECO:0000313" key="8">
    <source>
        <dbReference type="EMBL" id="NEW05338.1"/>
    </source>
</evidence>
<feature type="transmembrane region" description="Helical" evidence="6">
    <location>
        <begin position="30"/>
        <end position="57"/>
    </location>
</feature>
<keyword evidence="3 6" id="KW-0812">Transmembrane</keyword>
<dbReference type="PANTHER" id="PTHR33885">
    <property type="entry name" value="PHAGE SHOCK PROTEIN C"/>
    <property type="match status" value="1"/>
</dbReference>
<dbReference type="AlphaFoldDB" id="A0A6G3ZTH0"/>
<dbReference type="GO" id="GO:0005886">
    <property type="term" value="C:plasma membrane"/>
    <property type="evidence" value="ECO:0007669"/>
    <property type="project" value="UniProtKB-SubCell"/>
</dbReference>
<organism evidence="8">
    <name type="scientific">Paenibacillus sp. SYP-B3998</name>
    <dbReference type="NCBI Taxonomy" id="2678564"/>
    <lineage>
        <taxon>Bacteria</taxon>
        <taxon>Bacillati</taxon>
        <taxon>Bacillota</taxon>
        <taxon>Bacilli</taxon>
        <taxon>Bacillales</taxon>
        <taxon>Paenibacillaceae</taxon>
        <taxon>Paenibacillus</taxon>
    </lineage>
</organism>
<dbReference type="EMBL" id="JAAIKC010000001">
    <property type="protein sequence ID" value="NEW05338.1"/>
    <property type="molecule type" value="Genomic_DNA"/>
</dbReference>
<evidence type="ECO:0000256" key="5">
    <source>
        <dbReference type="ARBA" id="ARBA00023136"/>
    </source>
</evidence>
<accession>A0A6G3ZTH0</accession>
<sequence>MNKLFRSTKESKLTGLCGGIAEWLGLNPTIIRLVFVVAALCSFGTVTLLYLIGSILVPKMPYSHY</sequence>
<dbReference type="PANTHER" id="PTHR33885:SF3">
    <property type="entry name" value="PHAGE SHOCK PROTEIN C"/>
    <property type="match status" value="1"/>
</dbReference>
<comment type="caution">
    <text evidence="8">The sequence shown here is derived from an EMBL/GenBank/DDBJ whole genome shotgun (WGS) entry which is preliminary data.</text>
</comment>
<evidence type="ECO:0000256" key="3">
    <source>
        <dbReference type="ARBA" id="ARBA00022692"/>
    </source>
</evidence>
<evidence type="ECO:0000256" key="2">
    <source>
        <dbReference type="ARBA" id="ARBA00022475"/>
    </source>
</evidence>
<proteinExistence type="predicted"/>
<reference evidence="8" key="1">
    <citation type="submission" date="2020-02" db="EMBL/GenBank/DDBJ databases">
        <authorList>
            <person name="Shen X.-R."/>
            <person name="Zhang Y.-X."/>
        </authorList>
    </citation>
    <scope>NUCLEOTIDE SEQUENCE</scope>
    <source>
        <strain evidence="8">SYP-B3998</strain>
    </source>
</reference>